<name>A0A6M1T359_9BACT</name>
<dbReference type="AlphaFoldDB" id="A0A6M1T359"/>
<feature type="compositionally biased region" description="Polar residues" evidence="2">
    <location>
        <begin position="58"/>
        <end position="69"/>
    </location>
</feature>
<gene>
    <name evidence="4" type="ORF">G3570_14845</name>
</gene>
<feature type="region of interest" description="Disordered" evidence="2">
    <location>
        <begin position="58"/>
        <end position="77"/>
    </location>
</feature>
<dbReference type="PROSITE" id="PS50005">
    <property type="entry name" value="TPR"/>
    <property type="match status" value="1"/>
</dbReference>
<accession>A0A6M1T359</accession>
<comment type="caution">
    <text evidence="4">The sequence shown here is derived from an EMBL/GenBank/DDBJ whole genome shotgun (WGS) entry which is preliminary data.</text>
</comment>
<evidence type="ECO:0000256" key="3">
    <source>
        <dbReference type="SAM" id="Phobius"/>
    </source>
</evidence>
<keyword evidence="1" id="KW-0802">TPR repeat</keyword>
<proteinExistence type="predicted"/>
<evidence type="ECO:0000256" key="2">
    <source>
        <dbReference type="SAM" id="MobiDB-lite"/>
    </source>
</evidence>
<feature type="repeat" description="TPR" evidence="1">
    <location>
        <begin position="178"/>
        <end position="211"/>
    </location>
</feature>
<dbReference type="SMART" id="SM00028">
    <property type="entry name" value="TPR"/>
    <property type="match status" value="3"/>
</dbReference>
<dbReference type="InterPro" id="IPR019734">
    <property type="entry name" value="TPR_rpt"/>
</dbReference>
<reference evidence="4 5" key="1">
    <citation type="submission" date="2020-02" db="EMBL/GenBank/DDBJ databases">
        <title>Balneolaceae bacterium YR4-1, complete genome.</title>
        <authorList>
            <person name="Li Y."/>
            <person name="Wu S."/>
        </authorList>
    </citation>
    <scope>NUCLEOTIDE SEQUENCE [LARGE SCALE GENOMIC DNA]</scope>
    <source>
        <strain evidence="4 5">YR4-1</strain>
    </source>
</reference>
<keyword evidence="3" id="KW-1133">Transmembrane helix</keyword>
<organism evidence="4 5">
    <name type="scientific">Halalkalibaculum roseum</name>
    <dbReference type="NCBI Taxonomy" id="2709311"/>
    <lineage>
        <taxon>Bacteria</taxon>
        <taxon>Pseudomonadati</taxon>
        <taxon>Balneolota</taxon>
        <taxon>Balneolia</taxon>
        <taxon>Balneolales</taxon>
        <taxon>Balneolaceae</taxon>
        <taxon>Halalkalibaculum</taxon>
    </lineage>
</organism>
<sequence length="271" mass="30978">MENSRDLNLEKQIDAYIKGQLSAQESEDLWKALLFRPDYIELLETELYIKRIIEEQDANNGQKAPSPSGKQKETKRKRKFSPLLKWMAAAASVAILIISISYIQSEQEKSLQELTLGEINIVENLASPEVMRSQDTEITGIDSLLNLGFKAAISGEVEEALGFYNNIIENYKNAPNVSMAYLNLGIIHYNRENYDEASGAFENAIQNVRDDRILEEKAFWYLGNSYVNMDRFKDGREAILSAYRMNGIYKNPAERLLEKLDEELGITDPEY</sequence>
<dbReference type="EMBL" id="JAALLT010000004">
    <property type="protein sequence ID" value="NGP77924.1"/>
    <property type="molecule type" value="Genomic_DNA"/>
</dbReference>
<dbReference type="InterPro" id="IPR011990">
    <property type="entry name" value="TPR-like_helical_dom_sf"/>
</dbReference>
<evidence type="ECO:0000313" key="5">
    <source>
        <dbReference type="Proteomes" id="UP000473278"/>
    </source>
</evidence>
<evidence type="ECO:0000256" key="1">
    <source>
        <dbReference type="PROSITE-ProRule" id="PRU00339"/>
    </source>
</evidence>
<keyword evidence="3" id="KW-0472">Membrane</keyword>
<evidence type="ECO:0000313" key="4">
    <source>
        <dbReference type="EMBL" id="NGP77924.1"/>
    </source>
</evidence>
<dbReference type="SUPFAM" id="SSF48452">
    <property type="entry name" value="TPR-like"/>
    <property type="match status" value="1"/>
</dbReference>
<feature type="transmembrane region" description="Helical" evidence="3">
    <location>
        <begin position="83"/>
        <end position="103"/>
    </location>
</feature>
<dbReference type="Proteomes" id="UP000473278">
    <property type="component" value="Unassembled WGS sequence"/>
</dbReference>
<keyword evidence="5" id="KW-1185">Reference proteome</keyword>
<protein>
    <submittedName>
        <fullName evidence="4">Tetratricopeptide repeat protein</fullName>
    </submittedName>
</protein>
<keyword evidence="3" id="KW-0812">Transmembrane</keyword>
<dbReference type="Gene3D" id="1.25.40.10">
    <property type="entry name" value="Tetratricopeptide repeat domain"/>
    <property type="match status" value="1"/>
</dbReference>
<dbReference type="RefSeq" id="WP_165143619.1">
    <property type="nucleotide sequence ID" value="NZ_JAALLT010000004.1"/>
</dbReference>